<dbReference type="PRINTS" id="PR00756">
    <property type="entry name" value="ALADIPTASE"/>
</dbReference>
<dbReference type="InterPro" id="IPR049980">
    <property type="entry name" value="LTA4H_cat"/>
</dbReference>
<feature type="compositionally biased region" description="Pro residues" evidence="9">
    <location>
        <begin position="692"/>
        <end position="722"/>
    </location>
</feature>
<name>A0A8C5A5G1_GADMO</name>
<reference evidence="11" key="1">
    <citation type="submission" date="2025-08" db="UniProtKB">
        <authorList>
            <consortium name="Ensembl"/>
        </authorList>
    </citation>
    <scope>IDENTIFICATION</scope>
</reference>
<reference evidence="11" key="2">
    <citation type="submission" date="2025-09" db="UniProtKB">
        <authorList>
            <consortium name="Ensembl"/>
        </authorList>
    </citation>
    <scope>IDENTIFICATION</scope>
</reference>
<dbReference type="Proteomes" id="UP000694546">
    <property type="component" value="Chromosome 16"/>
</dbReference>
<dbReference type="InterPro" id="IPR014782">
    <property type="entry name" value="Peptidase_M1_dom"/>
</dbReference>
<dbReference type="OrthoDB" id="79562at2759"/>
<dbReference type="InterPro" id="IPR042097">
    <property type="entry name" value="Aminopeptidase_N-like_N_sf"/>
</dbReference>
<dbReference type="SUPFAM" id="SSF63737">
    <property type="entry name" value="Leukotriene A4 hydrolase N-terminal domain"/>
    <property type="match status" value="1"/>
</dbReference>
<evidence type="ECO:0000256" key="4">
    <source>
        <dbReference type="ARBA" id="ARBA00022801"/>
    </source>
</evidence>
<dbReference type="InterPro" id="IPR045357">
    <property type="entry name" value="Aminopeptidase_N-like_N"/>
</dbReference>
<keyword evidence="2" id="KW-0645">Protease</keyword>
<dbReference type="SMART" id="SM01263">
    <property type="entry name" value="Leuk-A4-hydro_C"/>
    <property type="match status" value="1"/>
</dbReference>
<keyword evidence="4" id="KW-0378">Hydrolase</keyword>
<dbReference type="Pfam" id="PF17900">
    <property type="entry name" value="Peptidase_M1_N"/>
    <property type="match status" value="1"/>
</dbReference>
<dbReference type="Pfam" id="PF09127">
    <property type="entry name" value="Leuk-A4-hydro_C"/>
    <property type="match status" value="1"/>
</dbReference>
<dbReference type="InterPro" id="IPR034015">
    <property type="entry name" value="M1_LTA4H"/>
</dbReference>
<feature type="compositionally biased region" description="Pro residues" evidence="9">
    <location>
        <begin position="741"/>
        <end position="754"/>
    </location>
</feature>
<dbReference type="InterPro" id="IPR027268">
    <property type="entry name" value="Peptidase_M4/M1_CTD_sf"/>
</dbReference>
<dbReference type="InterPro" id="IPR001930">
    <property type="entry name" value="Peptidase_M1"/>
</dbReference>
<evidence type="ECO:0000259" key="10">
    <source>
        <dbReference type="SMART" id="SM01263"/>
    </source>
</evidence>
<dbReference type="OMA" id="CYSAQLE"/>
<keyword evidence="5 8" id="KW-0862">Zinc</keyword>
<feature type="active site" description="Proton acceptor" evidence="7">
    <location>
        <position position="341"/>
    </location>
</feature>
<dbReference type="Ensembl" id="ENSGMOT00000044432.1">
    <property type="protein sequence ID" value="ENSGMOP00000027198.1"/>
    <property type="gene ID" value="ENSGMOG00000001874.2"/>
</dbReference>
<comment type="similarity">
    <text evidence="1">Belongs to the peptidase M1 family.</text>
</comment>
<dbReference type="GO" id="GO:0006508">
    <property type="term" value="P:proteolysis"/>
    <property type="evidence" value="ECO:0007669"/>
    <property type="project" value="UniProtKB-KW"/>
</dbReference>
<feature type="domain" description="Peptidase M1 leukotriene A4 hydrolase/aminopeptidase C-terminal" evidence="10">
    <location>
        <begin position="515"/>
        <end position="658"/>
    </location>
</feature>
<keyword evidence="3 8" id="KW-0479">Metal-binding</keyword>
<feature type="region of interest" description="Disordered" evidence="9">
    <location>
        <begin position="660"/>
        <end position="798"/>
    </location>
</feature>
<proteinExistence type="inferred from homology"/>
<evidence type="ECO:0000256" key="1">
    <source>
        <dbReference type="ARBA" id="ARBA00010136"/>
    </source>
</evidence>
<sequence length="810" mass="89156">MADPHPPTSTSLCCCRKPLPVPGRPGADAARARRPHPGSARCPLVDVASASNFQSFQLNHFHLDLRLNFTLKEMTGWLVLDLVPIQPGIDTLVLDTHPSLLIHSIDCKMPGSTQLDRPVSLTYRVDPFTDYGSSLNISLPGVVVQRGKGFQITLRFTTTDGPATWWLDPPLTCGQSQPLVFTLGHSVSNRSFFPCFDTPAVKSTYSATVRVPEGVMVLMSATRSSYSKPDRVFHFSMQYPVPAYLVALVAGELKHVDVGPRSRVWAEPCLLSCALNKLGGSVERWLAVAEDLFGPYPWGRYDIVFLPPSFPIVAMENPCLTFIISSILESRDFLLIDVIHEISHGWFGNAVTNATWEDMWLSEGLATYAQRRITTLAYGEAFTCLETRFRLDALHRQLRLLGDDSPVSKLQVTFEPGVNPSTLMNLFTYEKGFCFASYLCKLCGDVSRFDAFLRAYISQFKFSSVVAEDLIELFLDFFPALKEEGAAHREGLEFDRWLGGLGAPLYEPDLSAGGVLTRPVHQLCDLWADPAPDPNALAAFDLSTWTSFQTVLFLDRMLDRCPLPHEVMEGLSGAYSRLLASQSAEVQIRWLQMVVRSNYPPEIPAVRSFLHKHTSRMYTVPLYEDLVAGVMKCVAMETYSQTQGRLHPNLRRSLQQIIFQSPNPAPSPPPNPSPFPFPPSNPAHSPHLPHSYPSPPLPPSQPAPSPLLSPNPRPSPPHPPQTYPSLRTQTPPLEPNTSSFSPPPPQTNPSPPTPQTNSSPSSTPSPPQSNPSLPTPQTNSSPSSSPSPPLPPPPASTTAALILWKVDVSA</sequence>
<feature type="active site" description="Proton donor" evidence="7">
    <location>
        <position position="429"/>
    </location>
</feature>
<evidence type="ECO:0000313" key="11">
    <source>
        <dbReference type="Ensembl" id="ENSGMOP00000027198.1"/>
    </source>
</evidence>
<evidence type="ECO:0000256" key="6">
    <source>
        <dbReference type="ARBA" id="ARBA00023049"/>
    </source>
</evidence>
<dbReference type="Gene3D" id="3.30.2010.30">
    <property type="match status" value="1"/>
</dbReference>
<dbReference type="PANTHER" id="PTHR45726:SF2">
    <property type="entry name" value="AMINOPEPTIDASE RNPEPL1"/>
    <property type="match status" value="1"/>
</dbReference>
<dbReference type="GeneTree" id="ENSGT00940000160400"/>
<feature type="compositionally biased region" description="Pro residues" evidence="9">
    <location>
        <begin position="785"/>
        <end position="795"/>
    </location>
</feature>
<dbReference type="Gene3D" id="1.25.40.320">
    <property type="entry name" value="Peptidase M1, leukotriene A4 hydrolase/aminopeptidase C-terminal domain"/>
    <property type="match status" value="1"/>
</dbReference>
<evidence type="ECO:0000256" key="8">
    <source>
        <dbReference type="PIRSR" id="PIRSR634015-3"/>
    </source>
</evidence>
<comment type="cofactor">
    <cofactor evidence="8">
        <name>Zn(2+)</name>
        <dbReference type="ChEBI" id="CHEBI:29105"/>
    </cofactor>
    <text evidence="8">Binds 1 zinc ion per subunit.</text>
</comment>
<dbReference type="AlphaFoldDB" id="A0A8C5A5G1"/>
<dbReference type="Pfam" id="PF01433">
    <property type="entry name" value="Peptidase_M1"/>
    <property type="match status" value="1"/>
</dbReference>
<keyword evidence="6" id="KW-0482">Metalloprotease</keyword>
<dbReference type="GO" id="GO:0008270">
    <property type="term" value="F:zinc ion binding"/>
    <property type="evidence" value="ECO:0007669"/>
    <property type="project" value="InterPro"/>
</dbReference>
<dbReference type="PANTHER" id="PTHR45726">
    <property type="entry name" value="LEUKOTRIENE A-4 HYDROLASE"/>
    <property type="match status" value="1"/>
</dbReference>
<feature type="compositionally biased region" description="Low complexity" evidence="9">
    <location>
        <begin position="770"/>
        <end position="784"/>
    </location>
</feature>
<accession>A0A8C5A5G1</accession>
<feature type="compositionally biased region" description="Low complexity" evidence="9">
    <location>
        <begin position="682"/>
        <end position="691"/>
    </location>
</feature>
<organism evidence="11 12">
    <name type="scientific">Gadus morhua</name>
    <name type="common">Atlantic cod</name>
    <dbReference type="NCBI Taxonomy" id="8049"/>
    <lineage>
        <taxon>Eukaryota</taxon>
        <taxon>Metazoa</taxon>
        <taxon>Chordata</taxon>
        <taxon>Craniata</taxon>
        <taxon>Vertebrata</taxon>
        <taxon>Euteleostomi</taxon>
        <taxon>Actinopterygii</taxon>
        <taxon>Neopterygii</taxon>
        <taxon>Teleostei</taxon>
        <taxon>Neoteleostei</taxon>
        <taxon>Acanthomorphata</taxon>
        <taxon>Zeiogadaria</taxon>
        <taxon>Gadariae</taxon>
        <taxon>Gadiformes</taxon>
        <taxon>Gadoidei</taxon>
        <taxon>Gadidae</taxon>
        <taxon>Gadus</taxon>
    </lineage>
</organism>
<feature type="binding site" evidence="8">
    <location>
        <position position="340"/>
    </location>
    <ligand>
        <name>Zn(2+)</name>
        <dbReference type="ChEBI" id="CHEBI:29105"/>
        <note>catalytic</note>
    </ligand>
</feature>
<feature type="binding site" evidence="8">
    <location>
        <position position="363"/>
    </location>
    <ligand>
        <name>Zn(2+)</name>
        <dbReference type="ChEBI" id="CHEBI:29105"/>
        <note>catalytic</note>
    </ligand>
</feature>
<keyword evidence="12" id="KW-1185">Reference proteome</keyword>
<evidence type="ECO:0000256" key="9">
    <source>
        <dbReference type="SAM" id="MobiDB-lite"/>
    </source>
</evidence>
<evidence type="ECO:0000256" key="7">
    <source>
        <dbReference type="PIRSR" id="PIRSR634015-1"/>
    </source>
</evidence>
<dbReference type="SUPFAM" id="SSF55486">
    <property type="entry name" value="Metalloproteases ('zincins'), catalytic domain"/>
    <property type="match status" value="1"/>
</dbReference>
<feature type="binding site" evidence="8">
    <location>
        <position position="344"/>
    </location>
    <ligand>
        <name>Zn(2+)</name>
        <dbReference type="ChEBI" id="CHEBI:29105"/>
        <note>catalytic</note>
    </ligand>
</feature>
<dbReference type="InterPro" id="IPR038502">
    <property type="entry name" value="M1_LTA-4_hydro/amino_C_sf"/>
</dbReference>
<dbReference type="CDD" id="cd09599">
    <property type="entry name" value="M1_LTA4H"/>
    <property type="match status" value="1"/>
</dbReference>
<dbReference type="Gene3D" id="1.10.390.10">
    <property type="entry name" value="Neutral Protease Domain 2"/>
    <property type="match status" value="1"/>
</dbReference>
<dbReference type="InterPro" id="IPR016024">
    <property type="entry name" value="ARM-type_fold"/>
</dbReference>
<protein>
    <recommendedName>
        <fullName evidence="10">Peptidase M1 leukotriene A4 hydrolase/aminopeptidase C-terminal domain-containing protein</fullName>
    </recommendedName>
</protein>
<dbReference type="GO" id="GO:0070006">
    <property type="term" value="F:metalloaminopeptidase activity"/>
    <property type="evidence" value="ECO:0007669"/>
    <property type="project" value="TreeGrafter"/>
</dbReference>
<evidence type="ECO:0000256" key="2">
    <source>
        <dbReference type="ARBA" id="ARBA00022670"/>
    </source>
</evidence>
<gene>
    <name evidence="11" type="primary">rnpepl1</name>
</gene>
<dbReference type="Gene3D" id="2.60.40.1730">
    <property type="entry name" value="tricorn interacting facor f3 domain"/>
    <property type="match status" value="1"/>
</dbReference>
<dbReference type="FunFam" id="3.30.2010.30:FF:000001">
    <property type="entry name" value="Leukotriene A(4) hydrolase"/>
    <property type="match status" value="1"/>
</dbReference>
<evidence type="ECO:0000313" key="12">
    <source>
        <dbReference type="Proteomes" id="UP000694546"/>
    </source>
</evidence>
<evidence type="ECO:0000256" key="3">
    <source>
        <dbReference type="ARBA" id="ARBA00022723"/>
    </source>
</evidence>
<evidence type="ECO:0000256" key="5">
    <source>
        <dbReference type="ARBA" id="ARBA00022833"/>
    </source>
</evidence>
<dbReference type="SUPFAM" id="SSF48371">
    <property type="entry name" value="ARM repeat"/>
    <property type="match status" value="1"/>
</dbReference>
<feature type="compositionally biased region" description="Pro residues" evidence="9">
    <location>
        <begin position="663"/>
        <end position="681"/>
    </location>
</feature>
<dbReference type="InterPro" id="IPR015211">
    <property type="entry name" value="Peptidase_M1_C"/>
</dbReference>